<protein>
    <submittedName>
        <fullName evidence="1">RimJ/RimL family protein N-acetyltransferase</fullName>
    </submittedName>
</protein>
<sequence>MERVGKRREAHNVKDSLHRTKGWLDNFTYALLAEEWSG</sequence>
<reference evidence="1 2" key="1">
    <citation type="submission" date="2020-07" db="EMBL/GenBank/DDBJ databases">
        <title>Sequencing the genomes of 1000 actinobacteria strains.</title>
        <authorList>
            <person name="Klenk H.-P."/>
        </authorList>
    </citation>
    <scope>NUCLEOTIDE SEQUENCE [LARGE SCALE GENOMIC DNA]</scope>
    <source>
        <strain evidence="1 2">DSM 23819</strain>
    </source>
</reference>
<organism evidence="1 2">
    <name type="scientific">Nocardioides daedukensis</name>
    <dbReference type="NCBI Taxonomy" id="634462"/>
    <lineage>
        <taxon>Bacteria</taxon>
        <taxon>Bacillati</taxon>
        <taxon>Actinomycetota</taxon>
        <taxon>Actinomycetes</taxon>
        <taxon>Propionibacteriales</taxon>
        <taxon>Nocardioidaceae</taxon>
        <taxon>Nocardioides</taxon>
    </lineage>
</organism>
<evidence type="ECO:0000313" key="1">
    <source>
        <dbReference type="EMBL" id="NYG59256.1"/>
    </source>
</evidence>
<evidence type="ECO:0000313" key="2">
    <source>
        <dbReference type="Proteomes" id="UP000540656"/>
    </source>
</evidence>
<keyword evidence="2" id="KW-1185">Reference proteome</keyword>
<dbReference type="EMBL" id="JACCAA010000001">
    <property type="protein sequence ID" value="NYG59256.1"/>
    <property type="molecule type" value="Genomic_DNA"/>
</dbReference>
<keyword evidence="1" id="KW-0808">Transferase</keyword>
<proteinExistence type="predicted"/>
<comment type="caution">
    <text evidence="1">The sequence shown here is derived from an EMBL/GenBank/DDBJ whole genome shotgun (WGS) entry which is preliminary data.</text>
</comment>
<gene>
    <name evidence="1" type="ORF">BJ980_002179</name>
</gene>
<dbReference type="Proteomes" id="UP000540656">
    <property type="component" value="Unassembled WGS sequence"/>
</dbReference>
<name>A0A7Y9RZ05_9ACTN</name>
<dbReference type="GO" id="GO:0016740">
    <property type="term" value="F:transferase activity"/>
    <property type="evidence" value="ECO:0007669"/>
    <property type="project" value="UniProtKB-KW"/>
</dbReference>
<dbReference type="AlphaFoldDB" id="A0A7Y9RZ05"/>
<accession>A0A7Y9RZ05</accession>